<dbReference type="VEuPathDB" id="FungiDB:AJ78_03148"/>
<gene>
    <name evidence="4" type="ORF">AJ78_03148</name>
</gene>
<dbReference type="GO" id="GO:0016787">
    <property type="term" value="F:hydrolase activity"/>
    <property type="evidence" value="ECO:0007669"/>
    <property type="project" value="UniProtKB-KW"/>
</dbReference>
<dbReference type="Proteomes" id="UP000182235">
    <property type="component" value="Unassembled WGS sequence"/>
</dbReference>
<dbReference type="InterPro" id="IPR001466">
    <property type="entry name" value="Beta-lactam-related"/>
</dbReference>
<dbReference type="SUPFAM" id="SSF56601">
    <property type="entry name" value="beta-lactamase/transpeptidase-like"/>
    <property type="match status" value="1"/>
</dbReference>
<organism evidence="4 5">
    <name type="scientific">Emergomyces pasteurianus Ep9510</name>
    <dbReference type="NCBI Taxonomy" id="1447872"/>
    <lineage>
        <taxon>Eukaryota</taxon>
        <taxon>Fungi</taxon>
        <taxon>Dikarya</taxon>
        <taxon>Ascomycota</taxon>
        <taxon>Pezizomycotina</taxon>
        <taxon>Eurotiomycetes</taxon>
        <taxon>Eurotiomycetidae</taxon>
        <taxon>Onygenales</taxon>
        <taxon>Ajellomycetaceae</taxon>
        <taxon>Emergomyces</taxon>
    </lineage>
</organism>
<proteinExistence type="inferred from homology"/>
<dbReference type="Pfam" id="PF00144">
    <property type="entry name" value="Beta-lactamase"/>
    <property type="match status" value="1"/>
</dbReference>
<dbReference type="PANTHER" id="PTHR43283">
    <property type="entry name" value="BETA-LACTAMASE-RELATED"/>
    <property type="match status" value="1"/>
</dbReference>
<dbReference type="OrthoDB" id="428260at2759"/>
<dbReference type="STRING" id="1447872.A0A1J9PLG7"/>
<keyword evidence="2" id="KW-0378">Hydrolase</keyword>
<accession>A0A1J9PLG7</accession>
<evidence type="ECO:0000313" key="4">
    <source>
        <dbReference type="EMBL" id="OJD16722.1"/>
    </source>
</evidence>
<sequence length="399" mass="43700">MDTAMFEKCLKEATAEGGILPGLAVIVADDQGNIRYSNSCGNSPTGPVTVDSTMWFASCTKLMGTIAALQCVEKGLIALDDSVGDILPELANPDILEGFDENNDNNPILRKAKNKITLRQLLTHSSGHAYPTTNPLLAKYIGTKVGSIDRVTVTTDVSKYALPLAYEPGEGFTYGYGIDWAGKAVERLTGISPLGDYMKENIWKPLGMEHTTFRLPENQAVREKMIGTVTRDSNGRLIPCPCPWTQATPIDDCAGAGTFSSPSDFIKILISLLKNDGKLLKSETVDEMFKPNLPDNKYLMSLFDIPQARFGFTVGSDAGKQWNWGLGGLLAMEDIPGHWSEGTLAWGGLPNLKWWIDRKRGTCAISAMQLVPQGDREAILFHKEKVQKMVWDTIARHGD</sequence>
<dbReference type="EMBL" id="LGRN01000095">
    <property type="protein sequence ID" value="OJD16722.1"/>
    <property type="molecule type" value="Genomic_DNA"/>
</dbReference>
<keyword evidence="5" id="KW-1185">Reference proteome</keyword>
<comment type="caution">
    <text evidence="4">The sequence shown here is derived from an EMBL/GenBank/DDBJ whole genome shotgun (WGS) entry which is preliminary data.</text>
</comment>
<reference evidence="4 5" key="1">
    <citation type="submission" date="2015-07" db="EMBL/GenBank/DDBJ databases">
        <title>Emmonsia species relationships and genome sequence.</title>
        <authorList>
            <consortium name="The Broad Institute Genomics Platform"/>
            <person name="Cuomo C.A."/>
            <person name="Munoz J.F."/>
            <person name="Imamovic A."/>
            <person name="Priest M.E."/>
            <person name="Young S."/>
            <person name="Clay O.K."/>
            <person name="McEwen J.G."/>
        </authorList>
    </citation>
    <scope>NUCLEOTIDE SEQUENCE [LARGE SCALE GENOMIC DNA]</scope>
    <source>
        <strain evidence="4 5">UAMH 9510</strain>
    </source>
</reference>
<dbReference type="InterPro" id="IPR050789">
    <property type="entry name" value="Diverse_Enzym_Activities"/>
</dbReference>
<evidence type="ECO:0000259" key="3">
    <source>
        <dbReference type="Pfam" id="PF00144"/>
    </source>
</evidence>
<evidence type="ECO:0000256" key="1">
    <source>
        <dbReference type="ARBA" id="ARBA00009009"/>
    </source>
</evidence>
<protein>
    <recommendedName>
        <fullName evidence="3">Beta-lactamase-related domain-containing protein</fullName>
    </recommendedName>
</protein>
<feature type="domain" description="Beta-lactamase-related" evidence="3">
    <location>
        <begin position="12"/>
        <end position="372"/>
    </location>
</feature>
<evidence type="ECO:0000256" key="2">
    <source>
        <dbReference type="ARBA" id="ARBA00022801"/>
    </source>
</evidence>
<dbReference type="InterPro" id="IPR012338">
    <property type="entry name" value="Beta-lactam/transpept-like"/>
</dbReference>
<dbReference type="AlphaFoldDB" id="A0A1J9PLG7"/>
<dbReference type="PANTHER" id="PTHR43283:SF17">
    <property type="entry name" value="(LOVD), PUTATIVE (AFU_ORTHOLOGUE AFUA_5G00920)-RELATED"/>
    <property type="match status" value="1"/>
</dbReference>
<name>A0A1J9PLG7_9EURO</name>
<comment type="similarity">
    <text evidence="1">Belongs to the class-A beta-lactamase family.</text>
</comment>
<evidence type="ECO:0000313" key="5">
    <source>
        <dbReference type="Proteomes" id="UP000182235"/>
    </source>
</evidence>
<dbReference type="Gene3D" id="3.40.710.10">
    <property type="entry name" value="DD-peptidase/beta-lactamase superfamily"/>
    <property type="match status" value="1"/>
</dbReference>